<dbReference type="GO" id="GO:0006313">
    <property type="term" value="P:DNA transposition"/>
    <property type="evidence" value="ECO:0007669"/>
    <property type="project" value="InterPro"/>
</dbReference>
<dbReference type="OrthoDB" id="9794403at2"/>
<dbReference type="Gene3D" id="3.30.70.1290">
    <property type="entry name" value="Transposase IS200-like"/>
    <property type="match status" value="1"/>
</dbReference>
<dbReference type="EMBL" id="VLKL01000024">
    <property type="protein sequence ID" value="TWH97966.1"/>
    <property type="molecule type" value="Genomic_DNA"/>
</dbReference>
<feature type="domain" description="Transposase IS200-like" evidence="1">
    <location>
        <begin position="9"/>
        <end position="132"/>
    </location>
</feature>
<dbReference type="GO" id="GO:0043565">
    <property type="term" value="F:sequence-specific DNA binding"/>
    <property type="evidence" value="ECO:0007669"/>
    <property type="project" value="TreeGrafter"/>
</dbReference>
<dbReference type="PANTHER" id="PTHR36966:SF1">
    <property type="entry name" value="REP-ASSOCIATED TYROSINE TRANSPOSASE"/>
    <property type="match status" value="1"/>
</dbReference>
<protein>
    <submittedName>
        <fullName evidence="2">Putative transposase</fullName>
    </submittedName>
</protein>
<dbReference type="SUPFAM" id="SSF143422">
    <property type="entry name" value="Transposase IS200-like"/>
    <property type="match status" value="1"/>
</dbReference>
<evidence type="ECO:0000259" key="1">
    <source>
        <dbReference type="SMART" id="SM01321"/>
    </source>
</evidence>
<comment type="caution">
    <text evidence="2">The sequence shown here is derived from an EMBL/GenBank/DDBJ whole genome shotgun (WGS) entry which is preliminary data.</text>
</comment>
<dbReference type="AlphaFoldDB" id="A0A562KRJ1"/>
<dbReference type="InterPro" id="IPR036515">
    <property type="entry name" value="Transposase_17_sf"/>
</dbReference>
<proteinExistence type="predicted"/>
<keyword evidence="3" id="KW-1185">Reference proteome</keyword>
<dbReference type="Proteomes" id="UP000317176">
    <property type="component" value="Unassembled WGS sequence"/>
</dbReference>
<sequence length="178" mass="20979">MTAYRRNFVPGGCFFFTVNLAERRLALLTDHIEVLRRAFRETHQRHPFTIDAILVLPDHLHTVWTLPEGDADFAMRWQSIKSTFSRALARNERISPSRSAKGERGIWQRRYWEHTIRDDDDFARHVDYVHINPVKHGLVNRVRDWAPSSFHRHVELGNYPVDWAGDQSDDSRDYGERG</sequence>
<evidence type="ECO:0000313" key="2">
    <source>
        <dbReference type="EMBL" id="TWH97966.1"/>
    </source>
</evidence>
<dbReference type="SMART" id="SM01321">
    <property type="entry name" value="Y1_Tnp"/>
    <property type="match status" value="1"/>
</dbReference>
<evidence type="ECO:0000313" key="3">
    <source>
        <dbReference type="Proteomes" id="UP000317176"/>
    </source>
</evidence>
<gene>
    <name evidence="2" type="ORF">IQ17_06021</name>
</gene>
<accession>A0A562KRJ1</accession>
<dbReference type="GO" id="GO:0004803">
    <property type="term" value="F:transposase activity"/>
    <property type="evidence" value="ECO:0007669"/>
    <property type="project" value="InterPro"/>
</dbReference>
<dbReference type="NCBIfam" id="NF047646">
    <property type="entry name" value="REP_Tyr_transpos"/>
    <property type="match status" value="1"/>
</dbReference>
<name>A0A562KRJ1_9BRAD</name>
<organism evidence="2 3">
    <name type="scientific">Bradyrhizobium daqingense</name>
    <dbReference type="NCBI Taxonomy" id="993502"/>
    <lineage>
        <taxon>Bacteria</taxon>
        <taxon>Pseudomonadati</taxon>
        <taxon>Pseudomonadota</taxon>
        <taxon>Alphaproteobacteria</taxon>
        <taxon>Hyphomicrobiales</taxon>
        <taxon>Nitrobacteraceae</taxon>
        <taxon>Bradyrhizobium</taxon>
    </lineage>
</organism>
<dbReference type="Pfam" id="PF01797">
    <property type="entry name" value="Y1_Tnp"/>
    <property type="match status" value="1"/>
</dbReference>
<dbReference type="InterPro" id="IPR002686">
    <property type="entry name" value="Transposase_17"/>
</dbReference>
<dbReference type="InterPro" id="IPR052715">
    <property type="entry name" value="RAYT_transposase"/>
</dbReference>
<dbReference type="RefSeq" id="WP_145641350.1">
    <property type="nucleotide sequence ID" value="NZ_CP088014.1"/>
</dbReference>
<reference evidence="2 3" key="1">
    <citation type="journal article" date="2015" name="Stand. Genomic Sci.">
        <title>Genomic Encyclopedia of Bacterial and Archaeal Type Strains, Phase III: the genomes of soil and plant-associated and newly described type strains.</title>
        <authorList>
            <person name="Whitman W.B."/>
            <person name="Woyke T."/>
            <person name="Klenk H.P."/>
            <person name="Zhou Y."/>
            <person name="Lilburn T.G."/>
            <person name="Beck B.J."/>
            <person name="De Vos P."/>
            <person name="Vandamme P."/>
            <person name="Eisen J.A."/>
            <person name="Garrity G."/>
            <person name="Hugenholtz P."/>
            <person name="Kyrpides N.C."/>
        </authorList>
    </citation>
    <scope>NUCLEOTIDE SEQUENCE [LARGE SCALE GENOMIC DNA]</scope>
    <source>
        <strain evidence="2 3">CGMCC 1.10947</strain>
    </source>
</reference>
<dbReference type="PANTHER" id="PTHR36966">
    <property type="entry name" value="REP-ASSOCIATED TYROSINE TRANSPOSASE"/>
    <property type="match status" value="1"/>
</dbReference>